<dbReference type="Gene3D" id="3.30.70.20">
    <property type="match status" value="1"/>
</dbReference>
<keyword evidence="7" id="KW-0411">Iron-sulfur</keyword>
<feature type="domain" description="4Fe-4S ferredoxin-type" evidence="8">
    <location>
        <begin position="83"/>
        <end position="112"/>
    </location>
</feature>
<dbReference type="InterPro" id="IPR050572">
    <property type="entry name" value="Fe-S_Ferredoxin"/>
</dbReference>
<dbReference type="InterPro" id="IPR045865">
    <property type="entry name" value="ACT-like_dom_sf"/>
</dbReference>
<evidence type="ECO:0000256" key="7">
    <source>
        <dbReference type="ARBA" id="ARBA00023014"/>
    </source>
</evidence>
<keyword evidence="1" id="KW-0813">Transport</keyword>
<evidence type="ECO:0000256" key="4">
    <source>
        <dbReference type="ARBA" id="ARBA00022737"/>
    </source>
</evidence>
<dbReference type="SUPFAM" id="SSF54862">
    <property type="entry name" value="4Fe-4S ferredoxins"/>
    <property type="match status" value="1"/>
</dbReference>
<dbReference type="PROSITE" id="PS00198">
    <property type="entry name" value="4FE4S_FER_1"/>
    <property type="match status" value="1"/>
</dbReference>
<dbReference type="RefSeq" id="WP_012611413.1">
    <property type="nucleotide sequence ID" value="NZ_VRYY01000037.1"/>
</dbReference>
<organism evidence="9 10">
    <name type="scientific">Nitratidesulfovibrio oxamicus</name>
    <dbReference type="NCBI Taxonomy" id="32016"/>
    <lineage>
        <taxon>Bacteria</taxon>
        <taxon>Pseudomonadati</taxon>
        <taxon>Thermodesulfobacteriota</taxon>
        <taxon>Desulfovibrionia</taxon>
        <taxon>Desulfovibrionales</taxon>
        <taxon>Desulfovibrionaceae</taxon>
        <taxon>Nitratidesulfovibrio</taxon>
    </lineage>
</organism>
<evidence type="ECO:0000256" key="3">
    <source>
        <dbReference type="ARBA" id="ARBA00022723"/>
    </source>
</evidence>
<dbReference type="PANTHER" id="PTHR43687">
    <property type="entry name" value="ADENYLYLSULFATE REDUCTASE, BETA SUBUNIT"/>
    <property type="match status" value="1"/>
</dbReference>
<dbReference type="Pfam" id="PF09383">
    <property type="entry name" value="NIL"/>
    <property type="match status" value="1"/>
</dbReference>
<gene>
    <name evidence="9" type="ORF">FVW20_01860</name>
</gene>
<keyword evidence="4" id="KW-0677">Repeat</keyword>
<dbReference type="InterPro" id="IPR018449">
    <property type="entry name" value="NIL_domain"/>
</dbReference>
<dbReference type="InterPro" id="IPR017900">
    <property type="entry name" value="4Fe4S_Fe_S_CS"/>
</dbReference>
<evidence type="ECO:0000256" key="2">
    <source>
        <dbReference type="ARBA" id="ARBA00022485"/>
    </source>
</evidence>
<dbReference type="Gene3D" id="3.30.70.260">
    <property type="match status" value="1"/>
</dbReference>
<dbReference type="SUPFAM" id="SSF55021">
    <property type="entry name" value="ACT-like"/>
    <property type="match status" value="1"/>
</dbReference>
<keyword evidence="5" id="KW-0249">Electron transport</keyword>
<comment type="caution">
    <text evidence="9">The sequence shown here is derived from an EMBL/GenBank/DDBJ whole genome shotgun (WGS) entry which is preliminary data.</text>
</comment>
<evidence type="ECO:0000256" key="6">
    <source>
        <dbReference type="ARBA" id="ARBA00023004"/>
    </source>
</evidence>
<keyword evidence="2" id="KW-0004">4Fe-4S</keyword>
<sequence length="147" mass="16243">MTEQQTKPYRKNIHLTFPPEISGKPIVSDLVRRYDLTVNILKAQITPRKEGYLTLEISGGEDNCLKGIAYLREQDVTVTDVSQRISRDEDSCMHCGMCTAICPTSALAMDIEARVVVFDKDRCTACGLCTRVCPVGAMNVEVENGGL</sequence>
<proteinExistence type="predicted"/>
<dbReference type="InterPro" id="IPR017896">
    <property type="entry name" value="4Fe4S_Fe-S-bd"/>
</dbReference>
<keyword evidence="3" id="KW-0479">Metal-binding</keyword>
<dbReference type="PANTHER" id="PTHR43687:SF6">
    <property type="entry name" value="L-ASPARTATE SEMIALDEHYDE SULFURTRANSFERASE IRON-SULFUR SUBUNIT"/>
    <property type="match status" value="1"/>
</dbReference>
<evidence type="ECO:0000259" key="8">
    <source>
        <dbReference type="PROSITE" id="PS51379"/>
    </source>
</evidence>
<dbReference type="Pfam" id="PF14697">
    <property type="entry name" value="Fer4_21"/>
    <property type="match status" value="1"/>
</dbReference>
<name>A0ABS0J0W4_9BACT</name>
<dbReference type="EMBL" id="VRYY01000037">
    <property type="protein sequence ID" value="MBG3875802.1"/>
    <property type="molecule type" value="Genomic_DNA"/>
</dbReference>
<keyword evidence="6" id="KW-0408">Iron</keyword>
<evidence type="ECO:0000256" key="1">
    <source>
        <dbReference type="ARBA" id="ARBA00022448"/>
    </source>
</evidence>
<feature type="domain" description="4Fe-4S ferredoxin-type" evidence="8">
    <location>
        <begin position="114"/>
        <end position="143"/>
    </location>
</feature>
<protein>
    <submittedName>
        <fullName evidence="9">4Fe-4S dicluster domain-containing protein</fullName>
    </submittedName>
</protein>
<accession>A0ABS0J0W4</accession>
<evidence type="ECO:0000313" key="9">
    <source>
        <dbReference type="EMBL" id="MBG3875802.1"/>
    </source>
</evidence>
<dbReference type="PROSITE" id="PS51379">
    <property type="entry name" value="4FE4S_FER_2"/>
    <property type="match status" value="2"/>
</dbReference>
<dbReference type="SMART" id="SM00930">
    <property type="entry name" value="NIL"/>
    <property type="match status" value="1"/>
</dbReference>
<keyword evidence="10" id="KW-1185">Reference proteome</keyword>
<evidence type="ECO:0000256" key="5">
    <source>
        <dbReference type="ARBA" id="ARBA00022982"/>
    </source>
</evidence>
<reference evidence="9 10" key="1">
    <citation type="submission" date="2019-08" db="EMBL/GenBank/DDBJ databases">
        <authorList>
            <person name="Luo N."/>
        </authorList>
    </citation>
    <scope>NUCLEOTIDE SEQUENCE [LARGE SCALE GENOMIC DNA]</scope>
    <source>
        <strain evidence="9 10">NCIMB 9442</strain>
    </source>
</reference>
<dbReference type="Proteomes" id="UP001194469">
    <property type="component" value="Unassembled WGS sequence"/>
</dbReference>
<evidence type="ECO:0000313" key="10">
    <source>
        <dbReference type="Proteomes" id="UP001194469"/>
    </source>
</evidence>